<name>Q8RYP7_ORYSJ</name>
<dbReference type="Proteomes" id="UP000000763">
    <property type="component" value="Chromosome 1"/>
</dbReference>
<reference evidence="2" key="1">
    <citation type="journal article" date="2002" name="Nature">
        <title>The genome sequence and structure of rice chromosome 1.</title>
        <authorList>
            <person name="Sasaki T."/>
            <person name="Matsumoto T."/>
            <person name="Yamamoto K."/>
            <person name="Sakata K."/>
            <person name="Baba T."/>
            <person name="Katayose Y."/>
            <person name="Wu J."/>
            <person name="Niimura Y."/>
            <person name="Cheng Z."/>
            <person name="Nagamura Y."/>
            <person name="Antonio B.A."/>
            <person name="Kanamori H."/>
            <person name="Hosokawa S."/>
            <person name="Masukawa M."/>
            <person name="Arikawa K."/>
            <person name="Chiden Y."/>
            <person name="Hayashi M."/>
            <person name="Okamoto M."/>
            <person name="Ando T."/>
            <person name="Aoki H."/>
            <person name="Arita K."/>
            <person name="Hamada M."/>
            <person name="Harada C."/>
            <person name="Hijishita S."/>
            <person name="Honda M."/>
            <person name="Ichikawa Y."/>
            <person name="Idonuma A."/>
            <person name="Iijima M."/>
            <person name="Ikeda M."/>
            <person name="Ikeno M."/>
            <person name="Itoh S."/>
            <person name="Itoh T."/>
            <person name="Itoh Y."/>
            <person name="Itoh Y."/>
            <person name="Iwabuchi A."/>
            <person name="Kamiya K."/>
            <person name="Karasawa W."/>
            <person name="Katagiri S."/>
            <person name="Kikuta A."/>
            <person name="Kobayashi N."/>
            <person name="Kono I."/>
            <person name="Machita K."/>
            <person name="Maehara T."/>
            <person name="Mizuno H."/>
            <person name="Mizubayashi T."/>
            <person name="Mukai Y."/>
            <person name="Nagasaki H."/>
            <person name="Nakashima M."/>
            <person name="Nakama Y."/>
            <person name="Nakamichi Y."/>
            <person name="Nakamura M."/>
            <person name="Namiki N."/>
            <person name="Negishi M."/>
            <person name="Ohta I."/>
            <person name="Ono N."/>
            <person name="Saji S."/>
            <person name="Sakai K."/>
            <person name="Shibata M."/>
            <person name="Shimokawa T."/>
            <person name="Shomura A."/>
            <person name="Song J."/>
            <person name="Takazaki Y."/>
            <person name="Terasawa K."/>
            <person name="Tsuji K."/>
            <person name="Waki K."/>
            <person name="Yamagata H."/>
            <person name="Yamane H."/>
            <person name="Yoshiki S."/>
            <person name="Yoshihara R."/>
            <person name="Yukawa K."/>
            <person name="Zhong H."/>
            <person name="Iwama H."/>
            <person name="Endo T."/>
            <person name="Ito H."/>
            <person name="Hahn J.H."/>
            <person name="Kim H.I."/>
            <person name="Eun M.Y."/>
            <person name="Yano M."/>
            <person name="Jiang J."/>
            <person name="Gojobori T."/>
        </authorList>
    </citation>
    <scope>NUCLEOTIDE SEQUENCE</scope>
</reference>
<organism evidence="2">
    <name type="scientific">Oryza sativa subsp. japonica</name>
    <name type="common">Rice</name>
    <dbReference type="NCBI Taxonomy" id="39947"/>
    <lineage>
        <taxon>Eukaryota</taxon>
        <taxon>Viridiplantae</taxon>
        <taxon>Streptophyta</taxon>
        <taxon>Embryophyta</taxon>
        <taxon>Tracheophyta</taxon>
        <taxon>Spermatophyta</taxon>
        <taxon>Magnoliopsida</taxon>
        <taxon>Liliopsida</taxon>
        <taxon>Poales</taxon>
        <taxon>Poaceae</taxon>
        <taxon>BOP clade</taxon>
        <taxon>Oryzoideae</taxon>
        <taxon>Oryzeae</taxon>
        <taxon>Oryzinae</taxon>
        <taxon>Oryza</taxon>
        <taxon>Oryza sativa</taxon>
    </lineage>
</organism>
<dbReference type="EMBL" id="AP004233">
    <property type="protein sequence ID" value="BAB89251.1"/>
    <property type="molecule type" value="Genomic_DNA"/>
</dbReference>
<dbReference type="AlphaFoldDB" id="Q8RYP7"/>
<evidence type="ECO:0000313" key="1">
    <source>
        <dbReference type="EMBL" id="BAB89251.1"/>
    </source>
</evidence>
<gene>
    <name evidence="2" type="ORF">OSJNBa0062A24.39</name>
    <name evidence="1" type="ORF">OSJNBa0065J17.6</name>
</gene>
<reference evidence="3" key="3">
    <citation type="journal article" date="2008" name="Nucleic Acids Res.">
        <title>The rice annotation project database (RAP-DB): 2008 update.</title>
        <authorList>
            <consortium name="The rice annotation project (RAP)"/>
        </authorList>
    </citation>
    <scope>GENOME REANNOTATION</scope>
    <source>
        <strain evidence="3">cv. Nipponbare</strain>
    </source>
</reference>
<dbReference type="Proteomes" id="UP000817658">
    <property type="component" value="Chromosome 1"/>
</dbReference>
<evidence type="ECO:0000313" key="2">
    <source>
        <dbReference type="EMBL" id="BAC10896.1"/>
    </source>
</evidence>
<accession>Q7F055</accession>
<sequence>MRTSTLPPCSHAVGAGIERTLAHFLSQSYPSRIERSDEFWYRPPGACQSSVHANVGGGGGMHAQAVHKGAQVTEDGDHLVLLMPV</sequence>
<evidence type="ECO:0000313" key="3">
    <source>
        <dbReference type="Proteomes" id="UP000000763"/>
    </source>
</evidence>
<protein>
    <submittedName>
        <fullName evidence="2">Uncharacterized protein</fullName>
    </submittedName>
</protein>
<proteinExistence type="predicted"/>
<reference evidence="3" key="2">
    <citation type="journal article" date="2005" name="Nature">
        <title>The map-based sequence of the rice genome.</title>
        <authorList>
            <consortium name="International rice genome sequencing project (IRGSP)"/>
            <person name="Matsumoto T."/>
            <person name="Wu J."/>
            <person name="Kanamori H."/>
            <person name="Katayose Y."/>
            <person name="Fujisawa M."/>
            <person name="Namiki N."/>
            <person name="Mizuno H."/>
            <person name="Yamamoto K."/>
            <person name="Antonio B.A."/>
            <person name="Baba T."/>
            <person name="Sakata K."/>
            <person name="Nagamura Y."/>
            <person name="Aoki H."/>
            <person name="Arikawa K."/>
            <person name="Arita K."/>
            <person name="Bito T."/>
            <person name="Chiden Y."/>
            <person name="Fujitsuka N."/>
            <person name="Fukunaka R."/>
            <person name="Hamada M."/>
            <person name="Harada C."/>
            <person name="Hayashi A."/>
            <person name="Hijishita S."/>
            <person name="Honda M."/>
            <person name="Hosokawa S."/>
            <person name="Ichikawa Y."/>
            <person name="Idonuma A."/>
            <person name="Iijima M."/>
            <person name="Ikeda M."/>
            <person name="Ikeno M."/>
            <person name="Ito K."/>
            <person name="Ito S."/>
            <person name="Ito T."/>
            <person name="Ito Y."/>
            <person name="Ito Y."/>
            <person name="Iwabuchi A."/>
            <person name="Kamiya K."/>
            <person name="Karasawa W."/>
            <person name="Kurita K."/>
            <person name="Katagiri S."/>
            <person name="Kikuta A."/>
            <person name="Kobayashi H."/>
            <person name="Kobayashi N."/>
            <person name="Machita K."/>
            <person name="Maehara T."/>
            <person name="Masukawa M."/>
            <person name="Mizubayashi T."/>
            <person name="Mukai Y."/>
            <person name="Nagasaki H."/>
            <person name="Nagata Y."/>
            <person name="Naito S."/>
            <person name="Nakashima M."/>
            <person name="Nakama Y."/>
            <person name="Nakamichi Y."/>
            <person name="Nakamura M."/>
            <person name="Meguro A."/>
            <person name="Negishi M."/>
            <person name="Ohta I."/>
            <person name="Ohta T."/>
            <person name="Okamoto M."/>
            <person name="Ono N."/>
            <person name="Saji S."/>
            <person name="Sakaguchi M."/>
            <person name="Sakai K."/>
            <person name="Shibata M."/>
            <person name="Shimokawa T."/>
            <person name="Song J."/>
            <person name="Takazaki Y."/>
            <person name="Terasawa K."/>
            <person name="Tsugane M."/>
            <person name="Tsuji K."/>
            <person name="Ueda S."/>
            <person name="Waki K."/>
            <person name="Yamagata H."/>
            <person name="Yamamoto M."/>
            <person name="Yamamoto S."/>
            <person name="Yamane H."/>
            <person name="Yoshiki S."/>
            <person name="Yoshihara R."/>
            <person name="Yukawa K."/>
            <person name="Zhong H."/>
            <person name="Yano M."/>
            <person name="Yuan Q."/>
            <person name="Ouyang S."/>
            <person name="Liu J."/>
            <person name="Jones K.M."/>
            <person name="Gansberger K."/>
            <person name="Moffat K."/>
            <person name="Hill J."/>
            <person name="Bera J."/>
            <person name="Fadrosh D."/>
            <person name="Jin S."/>
            <person name="Johri S."/>
            <person name="Kim M."/>
            <person name="Overton L."/>
            <person name="Reardon M."/>
            <person name="Tsitrin T."/>
            <person name="Vuong H."/>
            <person name="Weaver B."/>
            <person name="Ciecko A."/>
            <person name="Tallon L."/>
            <person name="Jackson J."/>
            <person name="Pai G."/>
            <person name="Aken S.V."/>
            <person name="Utterback T."/>
            <person name="Reidmuller S."/>
            <person name="Feldblyum T."/>
            <person name="Hsiao J."/>
            <person name="Zismann V."/>
            <person name="Iobst S."/>
            <person name="de Vazeille A.R."/>
            <person name="Buell C.R."/>
            <person name="Ying K."/>
            <person name="Li Y."/>
            <person name="Lu T."/>
            <person name="Huang Y."/>
            <person name="Zhao Q."/>
            <person name="Feng Q."/>
            <person name="Zhang L."/>
            <person name="Zhu J."/>
            <person name="Weng Q."/>
            <person name="Mu J."/>
            <person name="Lu Y."/>
            <person name="Fan D."/>
            <person name="Liu Y."/>
            <person name="Guan J."/>
            <person name="Zhang Y."/>
            <person name="Yu S."/>
            <person name="Liu X."/>
            <person name="Zhang Y."/>
            <person name="Hong G."/>
            <person name="Han B."/>
            <person name="Choisne N."/>
            <person name="Demange N."/>
            <person name="Orjeda G."/>
            <person name="Samain S."/>
            <person name="Cattolico L."/>
            <person name="Pelletier E."/>
            <person name="Couloux A."/>
            <person name="Segurens B."/>
            <person name="Wincker P."/>
            <person name="D'Hont A."/>
            <person name="Scarpelli C."/>
            <person name="Weissenbach J."/>
            <person name="Salanoubat M."/>
            <person name="Quetier F."/>
            <person name="Yu Y."/>
            <person name="Kim H.R."/>
            <person name="Rambo T."/>
            <person name="Currie J."/>
            <person name="Collura K."/>
            <person name="Luo M."/>
            <person name="Yang T."/>
            <person name="Ammiraju J.S.S."/>
            <person name="Engler F."/>
            <person name="Soderlund C."/>
            <person name="Wing R.A."/>
            <person name="Palmer L.E."/>
            <person name="de la Bastide M."/>
            <person name="Spiegel L."/>
            <person name="Nascimento L."/>
            <person name="Zutavern T."/>
            <person name="O'Shaughnessy A."/>
            <person name="Dike S."/>
            <person name="Dedhia N."/>
            <person name="Preston R."/>
            <person name="Balija V."/>
            <person name="McCombie W.R."/>
            <person name="Chow T."/>
            <person name="Chen H."/>
            <person name="Chung M."/>
            <person name="Chen C."/>
            <person name="Shaw J."/>
            <person name="Wu H."/>
            <person name="Hsiao K."/>
            <person name="Chao Y."/>
            <person name="Chu M."/>
            <person name="Cheng C."/>
            <person name="Hour A."/>
            <person name="Lee P."/>
            <person name="Lin S."/>
            <person name="Lin Y."/>
            <person name="Liou J."/>
            <person name="Liu S."/>
            <person name="Hsing Y."/>
            <person name="Raghuvanshi S."/>
            <person name="Mohanty A."/>
            <person name="Bharti A.K."/>
            <person name="Gaur A."/>
            <person name="Gupta V."/>
            <person name="Kumar D."/>
            <person name="Ravi V."/>
            <person name="Vij S."/>
            <person name="Kapur A."/>
            <person name="Khurana P."/>
            <person name="Khurana P."/>
            <person name="Khurana J.P."/>
            <person name="Tyagi A.K."/>
            <person name="Gaikwad K."/>
            <person name="Singh A."/>
            <person name="Dalal V."/>
            <person name="Srivastava S."/>
            <person name="Dixit A."/>
            <person name="Pal A.K."/>
            <person name="Ghazi I.A."/>
            <person name="Yadav M."/>
            <person name="Pandit A."/>
            <person name="Bhargava A."/>
            <person name="Sureshbabu K."/>
            <person name="Batra K."/>
            <person name="Sharma T.R."/>
            <person name="Mohapatra T."/>
            <person name="Singh N.K."/>
            <person name="Messing J."/>
            <person name="Nelson A.B."/>
            <person name="Fuks G."/>
            <person name="Kavchok S."/>
            <person name="Keizer G."/>
            <person name="Linton E."/>
            <person name="Llaca V."/>
            <person name="Song R."/>
            <person name="Tanyolac B."/>
            <person name="Young S."/>
            <person name="Ho-Il K."/>
            <person name="Hahn J.H."/>
            <person name="Sangsakoo G."/>
            <person name="Vanavichit A."/>
            <person name="de Mattos Luiz.A.T."/>
            <person name="Zimmer P.D."/>
            <person name="Malone G."/>
            <person name="Dellagostin O."/>
            <person name="de Oliveira A.C."/>
            <person name="Bevan M."/>
            <person name="Bancroft I."/>
            <person name="Minx P."/>
            <person name="Cordum H."/>
            <person name="Wilson R."/>
            <person name="Cheng Z."/>
            <person name="Jin W."/>
            <person name="Jiang J."/>
            <person name="Leong S.A."/>
            <person name="Iwama H."/>
            <person name="Gojobori T."/>
            <person name="Itoh T."/>
            <person name="Niimura Y."/>
            <person name="Fujii Y."/>
            <person name="Habara T."/>
            <person name="Sakai H."/>
            <person name="Sato Y."/>
            <person name="Wilson G."/>
            <person name="Kumar K."/>
            <person name="McCouch S."/>
            <person name="Juretic N."/>
            <person name="Hoen D."/>
            <person name="Wright S."/>
            <person name="Bruskiewich R."/>
            <person name="Bureau T."/>
            <person name="Miyao A."/>
            <person name="Hirochika H."/>
            <person name="Nishikawa T."/>
            <person name="Kadowaki K."/>
            <person name="Sugiura M."/>
            <person name="Burr B."/>
            <person name="Sasaki T."/>
        </authorList>
    </citation>
    <scope>NUCLEOTIDE SEQUENCE [LARGE SCALE GENOMIC DNA]</scope>
    <source>
        <strain evidence="3">cv. Nipponbare</strain>
    </source>
</reference>
<dbReference type="EMBL" id="AP004361">
    <property type="protein sequence ID" value="BAC10896.1"/>
    <property type="molecule type" value="Genomic_DNA"/>
</dbReference>
<accession>Q8RYP7</accession>